<keyword evidence="3" id="KW-1185">Reference proteome</keyword>
<evidence type="ECO:0000313" key="3">
    <source>
        <dbReference type="Proteomes" id="UP001370490"/>
    </source>
</evidence>
<protein>
    <submittedName>
        <fullName evidence="2">Uncharacterized protein</fullName>
    </submittedName>
</protein>
<sequence length="123" mass="13186">MEHEAAGVSRAFYFSDEGKNGGRNEVAEHNVAATSLMEAERETDGAAIEDIDNSGDVNMEAYIMPDDVLRAGGFGGKDDIGSFLPAAIDSTDFETYQRDAQDYEEPLGEISGPGLGWTEGESE</sequence>
<evidence type="ECO:0000313" key="2">
    <source>
        <dbReference type="EMBL" id="KAK6941778.1"/>
    </source>
</evidence>
<dbReference type="EMBL" id="JBAMMX010000004">
    <property type="protein sequence ID" value="KAK6941778.1"/>
    <property type="molecule type" value="Genomic_DNA"/>
</dbReference>
<organism evidence="2 3">
    <name type="scientific">Dillenia turbinata</name>
    <dbReference type="NCBI Taxonomy" id="194707"/>
    <lineage>
        <taxon>Eukaryota</taxon>
        <taxon>Viridiplantae</taxon>
        <taxon>Streptophyta</taxon>
        <taxon>Embryophyta</taxon>
        <taxon>Tracheophyta</taxon>
        <taxon>Spermatophyta</taxon>
        <taxon>Magnoliopsida</taxon>
        <taxon>eudicotyledons</taxon>
        <taxon>Gunneridae</taxon>
        <taxon>Pentapetalae</taxon>
        <taxon>Dilleniales</taxon>
        <taxon>Dilleniaceae</taxon>
        <taxon>Dillenia</taxon>
    </lineage>
</organism>
<comment type="caution">
    <text evidence="2">The sequence shown here is derived from an EMBL/GenBank/DDBJ whole genome shotgun (WGS) entry which is preliminary data.</text>
</comment>
<evidence type="ECO:0000256" key="1">
    <source>
        <dbReference type="SAM" id="MobiDB-lite"/>
    </source>
</evidence>
<gene>
    <name evidence="2" type="ORF">RJ641_027155</name>
</gene>
<dbReference type="PANTHER" id="PTHR37250">
    <property type="entry name" value="OS05G0496000 PROTEIN"/>
    <property type="match status" value="1"/>
</dbReference>
<feature type="region of interest" description="Disordered" evidence="1">
    <location>
        <begin position="103"/>
        <end position="123"/>
    </location>
</feature>
<reference evidence="2 3" key="1">
    <citation type="submission" date="2023-12" db="EMBL/GenBank/DDBJ databases">
        <title>A high-quality genome assembly for Dillenia turbinata (Dilleniales).</title>
        <authorList>
            <person name="Chanderbali A."/>
        </authorList>
    </citation>
    <scope>NUCLEOTIDE SEQUENCE [LARGE SCALE GENOMIC DNA]</scope>
    <source>
        <strain evidence="2">LSX21</strain>
        <tissue evidence="2">Leaf</tissue>
    </source>
</reference>
<name>A0AAN8ZPE0_9MAGN</name>
<dbReference type="Proteomes" id="UP001370490">
    <property type="component" value="Unassembled WGS sequence"/>
</dbReference>
<dbReference type="PANTHER" id="PTHR37250:SF1">
    <property type="entry name" value="OS05G0496000 PROTEIN"/>
    <property type="match status" value="1"/>
</dbReference>
<proteinExistence type="predicted"/>
<dbReference type="AlphaFoldDB" id="A0AAN8ZPE0"/>
<accession>A0AAN8ZPE0</accession>